<feature type="transmembrane region" description="Helical" evidence="1">
    <location>
        <begin position="664"/>
        <end position="687"/>
    </location>
</feature>
<organism evidence="2 3">
    <name type="scientific">Candidatus Roizmanbacteria bacterium CG_4_10_14_0_2_um_filter_36_35</name>
    <dbReference type="NCBI Taxonomy" id="1974822"/>
    <lineage>
        <taxon>Bacteria</taxon>
        <taxon>Candidatus Roizmaniibacteriota</taxon>
    </lineage>
</organism>
<keyword evidence="1" id="KW-0812">Transmembrane</keyword>
<evidence type="ECO:0008006" key="4">
    <source>
        <dbReference type="Google" id="ProtNLM"/>
    </source>
</evidence>
<proteinExistence type="predicted"/>
<comment type="caution">
    <text evidence="2">The sequence shown here is derived from an EMBL/GenBank/DDBJ whole genome shotgun (WGS) entry which is preliminary data.</text>
</comment>
<dbReference type="InterPro" id="IPR019546">
    <property type="entry name" value="TAT_signal_bac_arc"/>
</dbReference>
<name>A0A2M7U8H4_9BACT</name>
<keyword evidence="1" id="KW-0472">Membrane</keyword>
<dbReference type="EMBL" id="PFOE01000078">
    <property type="protein sequence ID" value="PIZ67523.1"/>
    <property type="molecule type" value="Genomic_DNA"/>
</dbReference>
<sequence>MNPKLKETLTYIPIIGGFFQKRPDGPLSRRDFLKVAAIAAGTLTACGVEGDVYSQQEAGDDPFKNLSWSDSPFRNFERAIDLNDAEIIDSFGGEGKSYRVVSVKPEKLFPETMNSWLGAPQEIFAARIDTLLSKYSEILLFQEKTDTGWADVDFPGTVLFGNLSRIITSSDIFNKDAKTQKHPEKVYSELFEALLNPDTEPQKSTEIVDKWLTSQGKENIELLEWWMTANHANLKNIPECVTPDTLMKLYLASYLHPNTDDSILLEEVAKRSGSLHAVFVPNLPEELKGAVELYKEGFAKIADKPRVFYAVVNDGWGTTKKMLVMHNEGNPSYFYNYDYIAPKDQDGRTYEKEEISDAGNWRTLPEAETEEIRKFFGLAKQKWLDAKMLEMHELSPDAIGHALIPNKTVGLLKSRNAPAVFFKTLEGEGSTSATRVLLFEEKLRDMLVPEQLQIQPFDNFITNVTEKIENFRKKGIKHIFSMGALSPLEALSRALKGMRDPYNLGSHLALLPDNPYLLTVLADLYMQTVLTDRYNKQTNLAVSLTNLPMYIVKATDFKELPEELGYTDTSTMERCVIDGEEVNLEAGAVFPVSEIRNIAGKNYIFFKINKDDDGKFFQEVWNNNVVDKIPAALAIPIEAALDGGVLMLDPDNNILDAIKTIAKIAAISAAVISFVVFPEAAGAAIVVSGMAVQKKLLEVLAGLGASIIK</sequence>
<gene>
    <name evidence="2" type="ORF">COY13_02920</name>
</gene>
<dbReference type="PROSITE" id="PS51318">
    <property type="entry name" value="TAT"/>
    <property type="match status" value="1"/>
</dbReference>
<evidence type="ECO:0000313" key="2">
    <source>
        <dbReference type="EMBL" id="PIZ67523.1"/>
    </source>
</evidence>
<dbReference type="AlphaFoldDB" id="A0A2M7U8H4"/>
<dbReference type="InterPro" id="IPR006311">
    <property type="entry name" value="TAT_signal"/>
</dbReference>
<protein>
    <recommendedName>
        <fullName evidence="4">Twin-arginine translocation signal domain-containing protein</fullName>
    </recommendedName>
</protein>
<dbReference type="Proteomes" id="UP000230177">
    <property type="component" value="Unassembled WGS sequence"/>
</dbReference>
<keyword evidence="1" id="KW-1133">Transmembrane helix</keyword>
<reference evidence="3" key="1">
    <citation type="submission" date="2017-09" db="EMBL/GenBank/DDBJ databases">
        <title>Depth-based differentiation of microbial function through sediment-hosted aquifers and enrichment of novel symbionts in the deep terrestrial subsurface.</title>
        <authorList>
            <person name="Probst A.J."/>
            <person name="Ladd B."/>
            <person name="Jarett J.K."/>
            <person name="Geller-Mcgrath D.E."/>
            <person name="Sieber C.M.K."/>
            <person name="Emerson J.B."/>
            <person name="Anantharaman K."/>
            <person name="Thomas B.C."/>
            <person name="Malmstrom R."/>
            <person name="Stieglmeier M."/>
            <person name="Klingl A."/>
            <person name="Woyke T."/>
            <person name="Ryan C.M."/>
            <person name="Banfield J.F."/>
        </authorList>
    </citation>
    <scope>NUCLEOTIDE SEQUENCE [LARGE SCALE GENOMIC DNA]</scope>
</reference>
<evidence type="ECO:0000256" key="1">
    <source>
        <dbReference type="SAM" id="Phobius"/>
    </source>
</evidence>
<evidence type="ECO:0000313" key="3">
    <source>
        <dbReference type="Proteomes" id="UP000230177"/>
    </source>
</evidence>
<dbReference type="NCBIfam" id="TIGR01409">
    <property type="entry name" value="TAT_signal_seq"/>
    <property type="match status" value="1"/>
</dbReference>
<accession>A0A2M7U8H4</accession>